<comment type="caution">
    <text evidence="1">The sequence shown here is derived from an EMBL/GenBank/DDBJ whole genome shotgun (WGS) entry which is preliminary data.</text>
</comment>
<name>A0A2K3K472_TRIPR</name>
<protein>
    <submittedName>
        <fullName evidence="1">Uncharacterized protein</fullName>
    </submittedName>
</protein>
<accession>A0A2K3K472</accession>
<organism evidence="1 2">
    <name type="scientific">Trifolium pratense</name>
    <name type="common">Red clover</name>
    <dbReference type="NCBI Taxonomy" id="57577"/>
    <lineage>
        <taxon>Eukaryota</taxon>
        <taxon>Viridiplantae</taxon>
        <taxon>Streptophyta</taxon>
        <taxon>Embryophyta</taxon>
        <taxon>Tracheophyta</taxon>
        <taxon>Spermatophyta</taxon>
        <taxon>Magnoliopsida</taxon>
        <taxon>eudicotyledons</taxon>
        <taxon>Gunneridae</taxon>
        <taxon>Pentapetalae</taxon>
        <taxon>rosids</taxon>
        <taxon>fabids</taxon>
        <taxon>Fabales</taxon>
        <taxon>Fabaceae</taxon>
        <taxon>Papilionoideae</taxon>
        <taxon>50 kb inversion clade</taxon>
        <taxon>NPAAA clade</taxon>
        <taxon>Hologalegina</taxon>
        <taxon>IRL clade</taxon>
        <taxon>Trifolieae</taxon>
        <taxon>Trifolium</taxon>
    </lineage>
</organism>
<dbReference type="AlphaFoldDB" id="A0A2K3K472"/>
<sequence>MLSSKGGSRGGSSSSVFVVEKIPAYANSMEASMEERRMLQLDVLLATRCSRDCED</sequence>
<proteinExistence type="predicted"/>
<evidence type="ECO:0000313" key="1">
    <source>
        <dbReference type="EMBL" id="PNX61070.1"/>
    </source>
</evidence>
<gene>
    <name evidence="1" type="ORF">L195_g060486</name>
</gene>
<evidence type="ECO:0000313" key="2">
    <source>
        <dbReference type="Proteomes" id="UP000236291"/>
    </source>
</evidence>
<reference evidence="1 2" key="2">
    <citation type="journal article" date="2017" name="Front. Plant Sci.">
        <title>Gene Classification and Mining of Molecular Markers Useful in Red Clover (Trifolium pratense) Breeding.</title>
        <authorList>
            <person name="Istvanek J."/>
            <person name="Dluhosova J."/>
            <person name="Dluhos P."/>
            <person name="Patkova L."/>
            <person name="Nedelnik J."/>
            <person name="Repkova J."/>
        </authorList>
    </citation>
    <scope>NUCLEOTIDE SEQUENCE [LARGE SCALE GENOMIC DNA]</scope>
    <source>
        <strain evidence="2">cv. Tatra</strain>
        <tissue evidence="1">Young leaves</tissue>
    </source>
</reference>
<dbReference type="Proteomes" id="UP000236291">
    <property type="component" value="Unassembled WGS sequence"/>
</dbReference>
<dbReference type="EMBL" id="ASHM01139858">
    <property type="protein sequence ID" value="PNX61070.1"/>
    <property type="molecule type" value="Genomic_DNA"/>
</dbReference>
<reference evidence="1 2" key="1">
    <citation type="journal article" date="2014" name="Am. J. Bot.">
        <title>Genome assembly and annotation for red clover (Trifolium pratense; Fabaceae).</title>
        <authorList>
            <person name="Istvanek J."/>
            <person name="Jaros M."/>
            <person name="Krenek A."/>
            <person name="Repkova J."/>
        </authorList>
    </citation>
    <scope>NUCLEOTIDE SEQUENCE [LARGE SCALE GENOMIC DNA]</scope>
    <source>
        <strain evidence="2">cv. Tatra</strain>
        <tissue evidence="1">Young leaves</tissue>
    </source>
</reference>